<dbReference type="Pfam" id="PF03193">
    <property type="entry name" value="RsgA_GTPase"/>
    <property type="match status" value="1"/>
</dbReference>
<dbReference type="SUPFAM" id="SSF52540">
    <property type="entry name" value="P-loop containing nucleoside triphosphate hydrolases"/>
    <property type="match status" value="1"/>
</dbReference>
<dbReference type="RefSeq" id="WP_131160763.1">
    <property type="nucleotide sequence ID" value="NZ_BDMD01000141.1"/>
</dbReference>
<dbReference type="EMBL" id="BDMD01000141">
    <property type="protein sequence ID" value="GBF09861.1"/>
    <property type="molecule type" value="Genomic_DNA"/>
</dbReference>
<dbReference type="Proteomes" id="UP000291213">
    <property type="component" value="Unassembled WGS sequence"/>
</dbReference>
<dbReference type="OrthoDB" id="372125at2157"/>
<dbReference type="PANTHER" id="PTHR11089">
    <property type="entry name" value="GTP-BINDING PROTEIN-RELATED"/>
    <property type="match status" value="1"/>
</dbReference>
<dbReference type="PANTHER" id="PTHR11089:SF30">
    <property type="entry name" value="GUANINE NUCLEOTIDE-BINDING PROTEIN-LIKE 3 HOMOLOG"/>
    <property type="match status" value="1"/>
</dbReference>
<gene>
    <name evidence="5" type="ORF">apy_15860</name>
</gene>
<evidence type="ECO:0000259" key="4">
    <source>
        <dbReference type="PROSITE" id="PS51721"/>
    </source>
</evidence>
<name>A0A401HBP6_AERPX</name>
<reference evidence="5 6" key="1">
    <citation type="submission" date="2017-02" db="EMBL/GenBank/DDBJ databases">
        <title>isolation and characterization of a novel temperate virus Aeropyrum globular virus 1 infecting hyperthermophilic archaeon Aeropyrum.</title>
        <authorList>
            <person name="Yumiya M."/>
            <person name="Yoshida T."/>
            <person name="Sako Y."/>
        </authorList>
    </citation>
    <scope>NUCLEOTIDE SEQUENCE [LARGE SCALE GENOMIC DNA]</scope>
    <source>
        <strain evidence="5 6">YK1-12-2013</strain>
    </source>
</reference>
<dbReference type="Gene3D" id="1.10.1580.10">
    <property type="match status" value="1"/>
</dbReference>
<comment type="caution">
    <text evidence="5">The sequence shown here is derived from an EMBL/GenBank/DDBJ whole genome shotgun (WGS) entry which is preliminary data.</text>
</comment>
<dbReference type="GO" id="GO:0003924">
    <property type="term" value="F:GTPase activity"/>
    <property type="evidence" value="ECO:0007669"/>
    <property type="project" value="InterPro"/>
</dbReference>
<keyword evidence="1 3" id="KW-0547">Nucleotide-binding</keyword>
<comment type="similarity">
    <text evidence="3">Belongs to the TRAFAC class YlqF/YawG GTPase family. MTG1 subfamily.</text>
</comment>
<dbReference type="PIRSF" id="PIRSF006230">
    <property type="entry name" value="MG442"/>
    <property type="match status" value="1"/>
</dbReference>
<evidence type="ECO:0000256" key="3">
    <source>
        <dbReference type="PIRNR" id="PIRNR006230"/>
    </source>
</evidence>
<dbReference type="InterPro" id="IPR030378">
    <property type="entry name" value="G_CP_dom"/>
</dbReference>
<keyword evidence="2 3" id="KW-0342">GTP-binding</keyword>
<protein>
    <submittedName>
        <fullName evidence="5">Putative GTP-binding protein</fullName>
    </submittedName>
</protein>
<dbReference type="CDD" id="cd01859">
    <property type="entry name" value="MJ1464"/>
    <property type="match status" value="1"/>
</dbReference>
<dbReference type="InterPro" id="IPR016478">
    <property type="entry name" value="GTPase_MTG1"/>
</dbReference>
<sequence>MQLASWRLLARTIKNVDVVVEVVDIRDPMVTRSRRAERMAEALDKRLLIVLNKSDLVPLRVAEKWARIIEGMGFDVIYVSARHRLSTRRLRGFIKHLADVKPFSAGVIGFPKTGKSSIINALRGRKGAPTSPIPGSPGYTKGLQLLKIEPGFYMVDTPGVIPVEGGWPESIIRGRSPEDLPDPVPPAAALIEKILRYNRRAFQAAYGITAQDPYEIMERLAVKRGWFYKTTKEPLIEEAARTIIRDYHKAKIPFYVPPEEFTG</sequence>
<proteinExistence type="inferred from homology"/>
<evidence type="ECO:0000313" key="5">
    <source>
        <dbReference type="EMBL" id="GBF09861.1"/>
    </source>
</evidence>
<accession>A0A401HBP6</accession>
<dbReference type="InterPro" id="IPR023179">
    <property type="entry name" value="GTP-bd_ortho_bundle_sf"/>
</dbReference>
<dbReference type="Gene3D" id="3.40.50.300">
    <property type="entry name" value="P-loop containing nucleotide triphosphate hydrolases"/>
    <property type="match status" value="1"/>
</dbReference>
<evidence type="ECO:0000256" key="2">
    <source>
        <dbReference type="ARBA" id="ARBA00023134"/>
    </source>
</evidence>
<evidence type="ECO:0000256" key="1">
    <source>
        <dbReference type="ARBA" id="ARBA00022741"/>
    </source>
</evidence>
<evidence type="ECO:0000313" key="6">
    <source>
        <dbReference type="Proteomes" id="UP000291213"/>
    </source>
</evidence>
<dbReference type="PROSITE" id="PS51721">
    <property type="entry name" value="G_CP"/>
    <property type="match status" value="1"/>
</dbReference>
<organism evidence="5 6">
    <name type="scientific">Aeropyrum pernix</name>
    <dbReference type="NCBI Taxonomy" id="56636"/>
    <lineage>
        <taxon>Archaea</taxon>
        <taxon>Thermoproteota</taxon>
        <taxon>Thermoprotei</taxon>
        <taxon>Desulfurococcales</taxon>
        <taxon>Desulfurococcaceae</taxon>
        <taxon>Aeropyrum</taxon>
    </lineage>
</organism>
<dbReference type="AlphaFoldDB" id="A0A401HBP6"/>
<dbReference type="InterPro" id="IPR027417">
    <property type="entry name" value="P-loop_NTPase"/>
</dbReference>
<dbReference type="InterPro" id="IPR010914">
    <property type="entry name" value="RsgA_GTPase_dom"/>
</dbReference>
<dbReference type="InterPro" id="IPR050755">
    <property type="entry name" value="TRAFAC_YlqF/YawG_RiboMat"/>
</dbReference>
<dbReference type="GO" id="GO:0005525">
    <property type="term" value="F:GTP binding"/>
    <property type="evidence" value="ECO:0007669"/>
    <property type="project" value="UniProtKB-KW"/>
</dbReference>
<feature type="domain" description="CP-type G" evidence="4">
    <location>
        <begin position="6"/>
        <end position="163"/>
    </location>
</feature>